<evidence type="ECO:0000313" key="3">
    <source>
        <dbReference type="Proteomes" id="UP000218899"/>
    </source>
</evidence>
<dbReference type="KEGG" id="sva:SVA_2655"/>
<dbReference type="OrthoDB" id="9791630at2"/>
<dbReference type="Proteomes" id="UP000218899">
    <property type="component" value="Chromosome"/>
</dbReference>
<dbReference type="InterPro" id="IPR012336">
    <property type="entry name" value="Thioredoxin-like_fold"/>
</dbReference>
<dbReference type="RefSeq" id="WP_096461644.1">
    <property type="nucleotide sequence ID" value="NZ_AP014936.1"/>
</dbReference>
<dbReference type="Gene3D" id="3.40.30.10">
    <property type="entry name" value="Glutaredoxin"/>
    <property type="match status" value="2"/>
</dbReference>
<gene>
    <name evidence="2" type="ORF">SVA_2655</name>
</gene>
<accession>A0A1B4V6M8</accession>
<dbReference type="InterPro" id="IPR036249">
    <property type="entry name" value="Thioredoxin-like_sf"/>
</dbReference>
<keyword evidence="3" id="KW-1185">Reference proteome</keyword>
<dbReference type="SUPFAM" id="SSF52833">
    <property type="entry name" value="Thioredoxin-like"/>
    <property type="match status" value="2"/>
</dbReference>
<dbReference type="AlphaFoldDB" id="A0A1B4V6M8"/>
<dbReference type="Pfam" id="PF13098">
    <property type="entry name" value="Thioredoxin_2"/>
    <property type="match status" value="2"/>
</dbReference>
<proteinExistence type="predicted"/>
<feature type="domain" description="Thioredoxin" evidence="1">
    <location>
        <begin position="22"/>
        <end position="175"/>
    </location>
</feature>
<protein>
    <submittedName>
        <fullName evidence="2">Thioredoxin</fullName>
    </submittedName>
</protein>
<dbReference type="InterPro" id="IPR013766">
    <property type="entry name" value="Thioredoxin_domain"/>
</dbReference>
<name>A0A1B4V6M8_9GAMM</name>
<reference evidence="2 3" key="1">
    <citation type="submission" date="2015-08" db="EMBL/GenBank/DDBJ databases">
        <title>Complete genome sequence of Sulfurifustis variabilis.</title>
        <authorList>
            <person name="Miura A."/>
            <person name="Kojima H."/>
            <person name="Fukui M."/>
        </authorList>
    </citation>
    <scope>NUCLEOTIDE SEQUENCE [LARGE SCALE GENOMIC DNA]</scope>
    <source>
        <strain evidence="3">skN76</strain>
    </source>
</reference>
<evidence type="ECO:0000313" key="2">
    <source>
        <dbReference type="EMBL" id="BAU49203.1"/>
    </source>
</evidence>
<sequence length="348" mass="40145">MIHERSGRRPGIAARWLVALVLAAVAATSGLAAETPRGRLAGGQAYDLPPWFKKSFLAVRDDAREAGAQGRHAMLFMHLKECPYCARMLDENFRAGGTKEFMERHFDVIAIDIRGSSPVEWLDGKSYTERELAEATKVVATPTVVLLNAEGKVVLRLNGYRQPPAFRHALEYVQGRHYERQTLAQFVEQRSNETVYRFRTHPKYVEMTNFKGYARPLAVVFEDGDCTDCDEFHDKVFTHPEVRPELDEFTVVRLDAYSTSPIVDIEGRRTTPKDWAKRLNLVYRPGIVLFNEGKERARMDGMLYRFHFKELLRYVSGRYYYQYPTKTQYNAARREELLKQGVVIDYSQ</sequence>
<organism evidence="2 3">
    <name type="scientific">Sulfurifustis variabilis</name>
    <dbReference type="NCBI Taxonomy" id="1675686"/>
    <lineage>
        <taxon>Bacteria</taxon>
        <taxon>Pseudomonadati</taxon>
        <taxon>Pseudomonadota</taxon>
        <taxon>Gammaproteobacteria</taxon>
        <taxon>Acidiferrobacterales</taxon>
        <taxon>Acidiferrobacteraceae</taxon>
        <taxon>Sulfurifustis</taxon>
    </lineage>
</organism>
<dbReference type="EMBL" id="AP014936">
    <property type="protein sequence ID" value="BAU49203.1"/>
    <property type="molecule type" value="Genomic_DNA"/>
</dbReference>
<dbReference type="PROSITE" id="PS51352">
    <property type="entry name" value="THIOREDOXIN_2"/>
    <property type="match status" value="1"/>
</dbReference>
<evidence type="ECO:0000259" key="1">
    <source>
        <dbReference type="PROSITE" id="PS51352"/>
    </source>
</evidence>